<comment type="similarity">
    <text evidence="2">Belongs to the major facilitator superfamily. Monocarboxylate porter (TC 2.A.1.13) family.</text>
</comment>
<dbReference type="GO" id="GO:0016757">
    <property type="term" value="F:glycosyltransferase activity"/>
    <property type="evidence" value="ECO:0007669"/>
    <property type="project" value="UniProtKB-KW"/>
</dbReference>
<evidence type="ECO:0000256" key="2">
    <source>
        <dbReference type="ARBA" id="ARBA00006727"/>
    </source>
</evidence>
<dbReference type="GO" id="GO:0016020">
    <property type="term" value="C:membrane"/>
    <property type="evidence" value="ECO:0007669"/>
    <property type="project" value="UniProtKB-SubCell"/>
</dbReference>
<dbReference type="InterPro" id="IPR011701">
    <property type="entry name" value="MFS"/>
</dbReference>
<feature type="transmembrane region" description="Helical" evidence="4">
    <location>
        <begin position="110"/>
        <end position="129"/>
    </location>
</feature>
<keyword evidence="5" id="KW-0808">Transferase</keyword>
<evidence type="ECO:0000256" key="3">
    <source>
        <dbReference type="SAM" id="MobiDB-lite"/>
    </source>
</evidence>
<feature type="transmembrane region" description="Helical" evidence="4">
    <location>
        <begin position="265"/>
        <end position="286"/>
    </location>
</feature>
<feature type="transmembrane region" description="Helical" evidence="4">
    <location>
        <begin position="69"/>
        <end position="90"/>
    </location>
</feature>
<feature type="compositionally biased region" description="Polar residues" evidence="3">
    <location>
        <begin position="1"/>
        <end position="18"/>
    </location>
</feature>
<comment type="subcellular location">
    <subcellularLocation>
        <location evidence="1">Membrane</location>
        <topology evidence="1">Multi-pass membrane protein</topology>
    </subcellularLocation>
</comment>
<feature type="transmembrane region" description="Helical" evidence="4">
    <location>
        <begin position="228"/>
        <end position="253"/>
    </location>
</feature>
<dbReference type="Pfam" id="PF07690">
    <property type="entry name" value="MFS_1"/>
    <property type="match status" value="1"/>
</dbReference>
<proteinExistence type="inferred from homology"/>
<keyword evidence="4" id="KW-0472">Membrane</keyword>
<dbReference type="EMBL" id="LR727266">
    <property type="protein sequence ID" value="VWO98905.1"/>
    <property type="molecule type" value="Genomic_DNA"/>
</dbReference>
<feature type="transmembrane region" description="Helical" evidence="4">
    <location>
        <begin position="195"/>
        <end position="216"/>
    </location>
</feature>
<protein>
    <submittedName>
        <fullName evidence="5">Dolichyl-phosphate-mannose-protein mannosyltransferase 2</fullName>
    </submittedName>
</protein>
<evidence type="ECO:0000313" key="5">
    <source>
        <dbReference type="EMBL" id="VWO98905.1"/>
    </source>
</evidence>
<dbReference type="InterPro" id="IPR036259">
    <property type="entry name" value="MFS_trans_sf"/>
</dbReference>
<sequence length="296" mass="31757">MSEPQRQGAESPTPSLTATVLEDQRQHIVDKEKGSLDKEAENYDDVLQSPAAQDLDAQYGSHPDGGFRAWLVCIGCSAGVCATFGLVNAWGVFQAYYTESILAGTPPSTIAWIGSIQYSLVFMLGLIVGRIFDRGYTKIPLFLASALLVAATFLTAQCTVYWQFLLCQGFAIGLSSGFIFGIVIGVPAHWFKRRLGLAFGITTVGSSIGGTIYPIAVRNLMAEVGFQWTMRILGFLEVALCLFTILVLTYIDVSAPLVGVPDDLAFYLVAIANACSAIGRVGGGLLSDRIGTFSIK</sequence>
<evidence type="ECO:0000256" key="4">
    <source>
        <dbReference type="SAM" id="Phobius"/>
    </source>
</evidence>
<feature type="transmembrane region" description="Helical" evidence="4">
    <location>
        <begin position="141"/>
        <end position="164"/>
    </location>
</feature>
<dbReference type="GO" id="GO:0022857">
    <property type="term" value="F:transmembrane transporter activity"/>
    <property type="evidence" value="ECO:0007669"/>
    <property type="project" value="InterPro"/>
</dbReference>
<name>A0A5K1K1C6_9APHY</name>
<keyword evidence="4" id="KW-1133">Transmembrane helix</keyword>
<keyword evidence="4" id="KW-0812">Transmembrane</keyword>
<dbReference type="PANTHER" id="PTHR11360:SF177">
    <property type="entry name" value="RIBOFLAVIN TRANSPORTER MCH5"/>
    <property type="match status" value="1"/>
</dbReference>
<accession>A0A5K1K1C6</accession>
<keyword evidence="5" id="KW-0328">Glycosyltransferase</keyword>
<evidence type="ECO:0000256" key="1">
    <source>
        <dbReference type="ARBA" id="ARBA00004141"/>
    </source>
</evidence>
<feature type="transmembrane region" description="Helical" evidence="4">
    <location>
        <begin position="170"/>
        <end position="188"/>
    </location>
</feature>
<gene>
    <name evidence="5" type="primary">G4MTN1</name>
</gene>
<dbReference type="PANTHER" id="PTHR11360">
    <property type="entry name" value="MONOCARBOXYLATE TRANSPORTER"/>
    <property type="match status" value="1"/>
</dbReference>
<dbReference type="Gene3D" id="1.20.1250.20">
    <property type="entry name" value="MFS general substrate transporter like domains"/>
    <property type="match status" value="1"/>
</dbReference>
<dbReference type="AlphaFoldDB" id="A0A5K1K1C6"/>
<dbReference type="InterPro" id="IPR050327">
    <property type="entry name" value="Proton-linked_MCT"/>
</dbReference>
<dbReference type="SUPFAM" id="SSF103473">
    <property type="entry name" value="MFS general substrate transporter"/>
    <property type="match status" value="1"/>
</dbReference>
<reference evidence="5" key="1">
    <citation type="submission" date="2019-10" db="EMBL/GenBank/DDBJ databases">
        <authorList>
            <person name="Nor Muhammad N."/>
        </authorList>
    </citation>
    <scope>NUCLEOTIDE SEQUENCE</scope>
</reference>
<organism evidence="5">
    <name type="scientific">Ganoderma boninense</name>
    <dbReference type="NCBI Taxonomy" id="34458"/>
    <lineage>
        <taxon>Eukaryota</taxon>
        <taxon>Fungi</taxon>
        <taxon>Dikarya</taxon>
        <taxon>Basidiomycota</taxon>
        <taxon>Agaricomycotina</taxon>
        <taxon>Agaricomycetes</taxon>
        <taxon>Polyporales</taxon>
        <taxon>Polyporaceae</taxon>
        <taxon>Ganoderma</taxon>
    </lineage>
</organism>
<feature type="region of interest" description="Disordered" evidence="3">
    <location>
        <begin position="1"/>
        <end position="23"/>
    </location>
</feature>